<evidence type="ECO:0000313" key="4">
    <source>
        <dbReference type="Proteomes" id="UP000008974"/>
    </source>
</evidence>
<protein>
    <recommendedName>
        <fullName evidence="2">FAM13A-like domain-containing protein</fullName>
    </recommendedName>
</protein>
<name>E1F8N9_GIAIA</name>
<evidence type="ECO:0000313" key="3">
    <source>
        <dbReference type="EMBL" id="EFO61194.1"/>
    </source>
</evidence>
<dbReference type="InterPro" id="IPR059029">
    <property type="entry name" value="FAM13A_dom"/>
</dbReference>
<feature type="region of interest" description="Disordered" evidence="1">
    <location>
        <begin position="311"/>
        <end position="335"/>
    </location>
</feature>
<dbReference type="Pfam" id="PF26116">
    <property type="entry name" value="FAM13A"/>
    <property type="match status" value="1"/>
</dbReference>
<dbReference type="AlphaFoldDB" id="E1F8N9"/>
<dbReference type="OMA" id="KGVICAH"/>
<organism evidence="3 4">
    <name type="scientific">Giardia intestinalis (strain P15)</name>
    <name type="common">Giardia lamblia</name>
    <dbReference type="NCBI Taxonomy" id="658858"/>
    <lineage>
        <taxon>Eukaryota</taxon>
        <taxon>Metamonada</taxon>
        <taxon>Diplomonadida</taxon>
        <taxon>Hexamitidae</taxon>
        <taxon>Giardiinae</taxon>
        <taxon>Giardia</taxon>
    </lineage>
</organism>
<accession>E1F8N9</accession>
<proteinExistence type="predicted"/>
<sequence length="442" mass="49981">MKWRLNNSYTTNVLRDNQGIGAHIKLKSLLVVTTNFLLKMSLSSDFIRTPIFDKILSTITASITDFSTRQAPLLAYSTIEPSMQNVKSASTAAAPAALSPYVINLIDDAISRFKKYPFKLSFDINHHQPEKLEALDVSIVFKYPYKLSPADRKKLSPTDPILGSWAKGVICAHVQGWKGRRMAKSLITPRDVLPLTEMHLYRCQQAVLRARKEQNVIPINVQTGQPMVSDKKKVLSSILTTPGSTPVASTPSGSGLNLQLIRDNRAILKSVLKEFNVQFEKQFNREPSRTEKEALRPLYVEYKTLKVFLPDDDDDDKPSKSTGREKRSVTNTGSGKLSSIESEALILSKVAQVRATVEEANKFLQRPVPTDQMRLKHFKREVQKCLFELKEQYETVHADVNAYKVKTGKYPGDLTSKWAQNCVDTYHMLYSAYEKIKRKLDP</sequence>
<dbReference type="Proteomes" id="UP000008974">
    <property type="component" value="Unassembled WGS sequence"/>
</dbReference>
<evidence type="ECO:0000256" key="1">
    <source>
        <dbReference type="SAM" id="MobiDB-lite"/>
    </source>
</evidence>
<dbReference type="EMBL" id="ACVC01000238">
    <property type="protein sequence ID" value="EFO61194.1"/>
    <property type="molecule type" value="Genomic_DNA"/>
</dbReference>
<evidence type="ECO:0000259" key="2">
    <source>
        <dbReference type="Pfam" id="PF26116"/>
    </source>
</evidence>
<dbReference type="VEuPathDB" id="GiardiaDB:GLP15_1467"/>
<feature type="compositionally biased region" description="Basic and acidic residues" evidence="1">
    <location>
        <begin position="317"/>
        <end position="328"/>
    </location>
</feature>
<reference evidence="3 4" key="1">
    <citation type="journal article" date="2010" name="BMC Genomics">
        <title>Genome analysis and comparative genomics of a Giardia intestinalis assemblage E isolate.</title>
        <authorList>
            <person name="Jerlstrom-Hultqvist J."/>
            <person name="Franzen O."/>
            <person name="Ankarklev J."/>
            <person name="Xu F."/>
            <person name="Nohynkova E."/>
            <person name="Andersson J.O."/>
            <person name="Svard S.G."/>
            <person name="Andersson B."/>
        </authorList>
    </citation>
    <scope>NUCLEOTIDE SEQUENCE [LARGE SCALE GENOMIC DNA]</scope>
    <source>
        <strain evidence="3 4">P15</strain>
    </source>
</reference>
<gene>
    <name evidence="3" type="ORF">GLP15_1467</name>
</gene>
<comment type="caution">
    <text evidence="3">The sequence shown here is derived from an EMBL/GenBank/DDBJ whole genome shotgun (WGS) entry which is preliminary data.</text>
</comment>
<dbReference type="OrthoDB" id="10253882at2759"/>
<feature type="domain" description="FAM13A-like" evidence="2">
    <location>
        <begin position="257"/>
        <end position="307"/>
    </location>
</feature>